<sequence length="134" mass="13990">MELAKLPLLLHALLEAAASLSFTLHPQAQLPALNDEARLILRSYGGLLLSSSVLCAGFCLRPGFDSATRLVAGSMALYHLFPIGRAVIRLRKQAREKKNGGEGRVLGGPAVHLAVHLLAVVGLAGSAAFGGDSL</sequence>
<proteinExistence type="predicted"/>
<dbReference type="Proteomes" id="UP001174691">
    <property type="component" value="Unassembled WGS sequence"/>
</dbReference>
<accession>A0AA38VIT9</accession>
<evidence type="ECO:0000313" key="3">
    <source>
        <dbReference type="EMBL" id="KAJ9134186.1"/>
    </source>
</evidence>
<comment type="caution">
    <text evidence="3">The sequence shown here is derived from an EMBL/GenBank/DDBJ whole genome shotgun (WGS) entry which is preliminary data.</text>
</comment>
<gene>
    <name evidence="3" type="ORF">NKR19_g8781</name>
</gene>
<feature type="chain" id="PRO_5041315517" evidence="2">
    <location>
        <begin position="20"/>
        <end position="134"/>
    </location>
</feature>
<evidence type="ECO:0000313" key="4">
    <source>
        <dbReference type="Proteomes" id="UP001174691"/>
    </source>
</evidence>
<reference evidence="3" key="1">
    <citation type="submission" date="2022-07" db="EMBL/GenBank/DDBJ databases">
        <title>Fungi with potential for degradation of polypropylene.</title>
        <authorList>
            <person name="Gostincar C."/>
        </authorList>
    </citation>
    <scope>NUCLEOTIDE SEQUENCE</scope>
    <source>
        <strain evidence="3">EXF-13287</strain>
    </source>
</reference>
<dbReference type="AlphaFoldDB" id="A0AA38VIT9"/>
<feature type="signal peptide" evidence="2">
    <location>
        <begin position="1"/>
        <end position="19"/>
    </location>
</feature>
<feature type="transmembrane region" description="Helical" evidence="1">
    <location>
        <begin position="109"/>
        <end position="129"/>
    </location>
</feature>
<dbReference type="EMBL" id="JANBVN010000188">
    <property type="protein sequence ID" value="KAJ9134186.1"/>
    <property type="molecule type" value="Genomic_DNA"/>
</dbReference>
<keyword evidence="1" id="KW-0472">Membrane</keyword>
<feature type="transmembrane region" description="Helical" evidence="1">
    <location>
        <begin position="70"/>
        <end position="88"/>
    </location>
</feature>
<protein>
    <submittedName>
        <fullName evidence="3">Uncharacterized protein</fullName>
    </submittedName>
</protein>
<keyword evidence="1" id="KW-1133">Transmembrane helix</keyword>
<name>A0AA38VIT9_9PEZI</name>
<evidence type="ECO:0000256" key="1">
    <source>
        <dbReference type="SAM" id="Phobius"/>
    </source>
</evidence>
<keyword evidence="2" id="KW-0732">Signal</keyword>
<evidence type="ECO:0000256" key="2">
    <source>
        <dbReference type="SAM" id="SignalP"/>
    </source>
</evidence>
<keyword evidence="4" id="KW-1185">Reference proteome</keyword>
<organism evidence="3 4">
    <name type="scientific">Coniochaeta hoffmannii</name>
    <dbReference type="NCBI Taxonomy" id="91930"/>
    <lineage>
        <taxon>Eukaryota</taxon>
        <taxon>Fungi</taxon>
        <taxon>Dikarya</taxon>
        <taxon>Ascomycota</taxon>
        <taxon>Pezizomycotina</taxon>
        <taxon>Sordariomycetes</taxon>
        <taxon>Sordariomycetidae</taxon>
        <taxon>Coniochaetales</taxon>
        <taxon>Coniochaetaceae</taxon>
        <taxon>Coniochaeta</taxon>
    </lineage>
</organism>
<keyword evidence="1" id="KW-0812">Transmembrane</keyword>